<dbReference type="GO" id="GO:0015697">
    <property type="term" value="P:quaternary ammonium group transport"/>
    <property type="evidence" value="ECO:0007669"/>
    <property type="project" value="UniProtKB-ARBA"/>
</dbReference>
<dbReference type="Gene3D" id="3.40.50.300">
    <property type="entry name" value="P-loop containing nucleotide triphosphate hydrolases"/>
    <property type="match status" value="1"/>
</dbReference>
<evidence type="ECO:0000256" key="6">
    <source>
        <dbReference type="ARBA" id="ARBA00023004"/>
    </source>
</evidence>
<dbReference type="Pfam" id="PF00005">
    <property type="entry name" value="ABC_tran"/>
    <property type="match status" value="1"/>
</dbReference>
<evidence type="ECO:0000313" key="11">
    <source>
        <dbReference type="Proteomes" id="UP000027644"/>
    </source>
</evidence>
<dbReference type="InterPro" id="IPR003439">
    <property type="entry name" value="ABC_transporter-like_ATP-bd"/>
</dbReference>
<accession>A0A074V8T5</accession>
<reference evidence="10 11" key="1">
    <citation type="journal article" date="2014" name="PLoS Genet.">
        <title>Hidden diversity in honey bee gut symbionts detected by single-cell genomics.</title>
        <authorList>
            <person name="Engel P."/>
            <person name="Stepanauskas R."/>
            <person name="Moran N."/>
        </authorList>
    </citation>
    <scope>NUCLEOTIDE SEQUENCE [LARGE SCALE GENOMIC DNA]</scope>
    <source>
        <strain evidence="10 11">SCGC AB-598-J21</strain>
    </source>
</reference>
<evidence type="ECO:0000256" key="5">
    <source>
        <dbReference type="ARBA" id="ARBA00022840"/>
    </source>
</evidence>
<evidence type="ECO:0000256" key="7">
    <source>
        <dbReference type="ARBA" id="ARBA00023065"/>
    </source>
</evidence>
<dbReference type="EMBL" id="AVQL01000453">
    <property type="protein sequence ID" value="KEQ00287.1"/>
    <property type="molecule type" value="Genomic_DNA"/>
</dbReference>
<dbReference type="InterPro" id="IPR050093">
    <property type="entry name" value="ABC_SmlMolc_Importer"/>
</dbReference>
<keyword evidence="5" id="KW-0067">ATP-binding</keyword>
<evidence type="ECO:0000256" key="8">
    <source>
        <dbReference type="ARBA" id="ARBA00023136"/>
    </source>
</evidence>
<keyword evidence="8" id="KW-0472">Membrane</keyword>
<dbReference type="PANTHER" id="PTHR42781:SF4">
    <property type="entry name" value="SPERMIDINE_PUTRESCINE IMPORT ATP-BINDING PROTEIN POTA"/>
    <property type="match status" value="1"/>
</dbReference>
<organism evidence="10 11">
    <name type="scientific">Snodgrassella alvi SCGC AB-598-J21</name>
    <dbReference type="NCBI Taxonomy" id="1385367"/>
    <lineage>
        <taxon>Bacteria</taxon>
        <taxon>Pseudomonadati</taxon>
        <taxon>Pseudomonadota</taxon>
        <taxon>Betaproteobacteria</taxon>
        <taxon>Neisseriales</taxon>
        <taxon>Neisseriaceae</taxon>
        <taxon>Snodgrassella</taxon>
    </lineage>
</organism>
<dbReference type="SMART" id="SM00382">
    <property type="entry name" value="AAA"/>
    <property type="match status" value="1"/>
</dbReference>
<keyword evidence="2" id="KW-1003">Cell membrane</keyword>
<dbReference type="GO" id="GO:0016887">
    <property type="term" value="F:ATP hydrolysis activity"/>
    <property type="evidence" value="ECO:0007669"/>
    <property type="project" value="InterPro"/>
</dbReference>
<dbReference type="FunFam" id="3.40.50.300:FF:000425">
    <property type="entry name" value="Probable ABC transporter, ATP-binding subunit"/>
    <property type="match status" value="1"/>
</dbReference>
<keyword evidence="3" id="KW-0410">Iron transport</keyword>
<evidence type="ECO:0000256" key="2">
    <source>
        <dbReference type="ARBA" id="ARBA00022475"/>
    </source>
</evidence>
<dbReference type="PANTHER" id="PTHR42781">
    <property type="entry name" value="SPERMIDINE/PUTRESCINE IMPORT ATP-BINDING PROTEIN POTA"/>
    <property type="match status" value="1"/>
</dbReference>
<dbReference type="InterPro" id="IPR017871">
    <property type="entry name" value="ABC_transporter-like_CS"/>
</dbReference>
<dbReference type="PROSITE" id="PS00211">
    <property type="entry name" value="ABC_TRANSPORTER_1"/>
    <property type="match status" value="1"/>
</dbReference>
<dbReference type="AlphaFoldDB" id="A0A074V8T5"/>
<keyword evidence="4" id="KW-0547">Nucleotide-binding</keyword>
<evidence type="ECO:0000259" key="9">
    <source>
        <dbReference type="PROSITE" id="PS50893"/>
    </source>
</evidence>
<dbReference type="InterPro" id="IPR015853">
    <property type="entry name" value="ABC_transpr_FbpC"/>
</dbReference>
<dbReference type="InterPro" id="IPR027417">
    <property type="entry name" value="P-loop_NTPase"/>
</dbReference>
<keyword evidence="7" id="KW-0406">Ion transport</keyword>
<proteinExistence type="predicted"/>
<feature type="domain" description="ABC transporter" evidence="9">
    <location>
        <begin position="2"/>
        <end position="232"/>
    </location>
</feature>
<dbReference type="PROSITE" id="PS50893">
    <property type="entry name" value="ABC_TRANSPORTER_2"/>
    <property type="match status" value="1"/>
</dbReference>
<name>A0A074V8T5_9NEIS</name>
<keyword evidence="1" id="KW-0813">Transport</keyword>
<sequence>MLSWQHINKKFSDKVVAADLSLEVADGQLVAVLGESGSGKSTLLNMAAGLVQPDSGNIFINEENITFLLPEQRRIGLMFQDYALLPHLNVWQNVAFGLRMHGVSKPQAQQQAMQMLAEVGMSEAAARQVDVLSGGEQQRVALARALVLQPQALLLDEPFSALDTTLRASLQQLTVRLLRQQKCPAVLVTHSPLEAFALADRICLLRHGCWIQQGTAAQLLARPADAWAARLLGCDNVSDVCYIPQNALQYDPENGTQVQVTEVCLTARSYDVQLLHPQYGILRWWLPLHYAVQAGDWLPLTVQHQQIVFFQ</sequence>
<evidence type="ECO:0000256" key="4">
    <source>
        <dbReference type="ARBA" id="ARBA00022741"/>
    </source>
</evidence>
<gene>
    <name evidence="10" type="ORF">SASC598J21_019880</name>
</gene>
<keyword evidence="6" id="KW-0408">Iron</keyword>
<comment type="caution">
    <text evidence="10">The sequence shown here is derived from an EMBL/GenBank/DDBJ whole genome shotgun (WGS) entry which is preliminary data.</text>
</comment>
<dbReference type="GO" id="GO:0015408">
    <property type="term" value="F:ABC-type ferric iron transporter activity"/>
    <property type="evidence" value="ECO:0007669"/>
    <property type="project" value="InterPro"/>
</dbReference>
<dbReference type="GO" id="GO:0005524">
    <property type="term" value="F:ATP binding"/>
    <property type="evidence" value="ECO:0007669"/>
    <property type="project" value="UniProtKB-KW"/>
</dbReference>
<dbReference type="SUPFAM" id="SSF52540">
    <property type="entry name" value="P-loop containing nucleoside triphosphate hydrolases"/>
    <property type="match status" value="1"/>
</dbReference>
<evidence type="ECO:0000313" key="10">
    <source>
        <dbReference type="EMBL" id="KEQ00287.1"/>
    </source>
</evidence>
<evidence type="ECO:0000256" key="1">
    <source>
        <dbReference type="ARBA" id="ARBA00022448"/>
    </source>
</evidence>
<dbReference type="Proteomes" id="UP000027644">
    <property type="component" value="Unassembled WGS sequence"/>
</dbReference>
<protein>
    <submittedName>
        <fullName evidence="10">ABC-type spermidine/putrescine transport system, ATPase component</fullName>
    </submittedName>
</protein>
<dbReference type="CDD" id="cd03259">
    <property type="entry name" value="ABC_Carb_Solutes_like"/>
    <property type="match status" value="1"/>
</dbReference>
<dbReference type="GO" id="GO:0016020">
    <property type="term" value="C:membrane"/>
    <property type="evidence" value="ECO:0007669"/>
    <property type="project" value="InterPro"/>
</dbReference>
<evidence type="ECO:0000256" key="3">
    <source>
        <dbReference type="ARBA" id="ARBA00022496"/>
    </source>
</evidence>
<dbReference type="InterPro" id="IPR003593">
    <property type="entry name" value="AAA+_ATPase"/>
</dbReference>